<sequence>MSGSDAPAGPGAGGGSGGVDACAGLRLIRNIEAPVPGVADQLAPGDTLEILLREGPPDLVVAVDNQGRDAGGISPTIQLINCLRQGVPFQAGVLTVHGGAVQVEVRAAL</sequence>
<evidence type="ECO:0000313" key="1">
    <source>
        <dbReference type="EMBL" id="BCB83683.1"/>
    </source>
</evidence>
<dbReference type="AlphaFoldDB" id="A0A6F8YCC4"/>
<dbReference type="RefSeq" id="WP_173154266.1">
    <property type="nucleotide sequence ID" value="NZ_AP022871.1"/>
</dbReference>
<keyword evidence="2" id="KW-1185">Reference proteome</keyword>
<protein>
    <submittedName>
        <fullName evidence="1">Uncharacterized protein</fullName>
    </submittedName>
</protein>
<proteinExistence type="predicted"/>
<reference evidence="1 2" key="1">
    <citation type="submission" date="2020-03" db="EMBL/GenBank/DDBJ databases">
        <title>Whole genome shotgun sequence of Phytohabitans suffuscus NBRC 105367.</title>
        <authorList>
            <person name="Komaki H."/>
            <person name="Tamura T."/>
        </authorList>
    </citation>
    <scope>NUCLEOTIDE SEQUENCE [LARGE SCALE GENOMIC DNA]</scope>
    <source>
        <strain evidence="1 2">NBRC 105367</strain>
    </source>
</reference>
<dbReference type="Proteomes" id="UP000503011">
    <property type="component" value="Chromosome"/>
</dbReference>
<evidence type="ECO:0000313" key="2">
    <source>
        <dbReference type="Proteomes" id="UP000503011"/>
    </source>
</evidence>
<name>A0A6F8YCC4_9ACTN</name>
<reference evidence="1 2" key="2">
    <citation type="submission" date="2020-03" db="EMBL/GenBank/DDBJ databases">
        <authorList>
            <person name="Ichikawa N."/>
            <person name="Kimura A."/>
            <person name="Kitahashi Y."/>
            <person name="Uohara A."/>
        </authorList>
    </citation>
    <scope>NUCLEOTIDE SEQUENCE [LARGE SCALE GENOMIC DNA]</scope>
    <source>
        <strain evidence="1 2">NBRC 105367</strain>
    </source>
</reference>
<dbReference type="KEGG" id="psuu:Psuf_009960"/>
<organism evidence="1 2">
    <name type="scientific">Phytohabitans suffuscus</name>
    <dbReference type="NCBI Taxonomy" id="624315"/>
    <lineage>
        <taxon>Bacteria</taxon>
        <taxon>Bacillati</taxon>
        <taxon>Actinomycetota</taxon>
        <taxon>Actinomycetes</taxon>
        <taxon>Micromonosporales</taxon>
        <taxon>Micromonosporaceae</taxon>
    </lineage>
</organism>
<dbReference type="EMBL" id="AP022871">
    <property type="protein sequence ID" value="BCB83683.1"/>
    <property type="molecule type" value="Genomic_DNA"/>
</dbReference>
<accession>A0A6F8YCC4</accession>
<gene>
    <name evidence="1" type="ORF">Psuf_009960</name>
</gene>